<protein>
    <recommendedName>
        <fullName evidence="6">Sugar phosphate transporter domain-containing protein</fullName>
    </recommendedName>
</protein>
<feature type="transmembrane region" description="Helical" evidence="5">
    <location>
        <begin position="71"/>
        <end position="92"/>
    </location>
</feature>
<accession>A0A7S0FKS9</accession>
<feature type="domain" description="Sugar phosphate transporter" evidence="6">
    <location>
        <begin position="80"/>
        <end position="347"/>
    </location>
</feature>
<feature type="transmembrane region" description="Helical" evidence="5">
    <location>
        <begin position="278"/>
        <end position="298"/>
    </location>
</feature>
<evidence type="ECO:0000256" key="3">
    <source>
        <dbReference type="ARBA" id="ARBA00022989"/>
    </source>
</evidence>
<feature type="transmembrane region" description="Helical" evidence="5">
    <location>
        <begin position="373"/>
        <end position="396"/>
    </location>
</feature>
<feature type="transmembrane region" description="Helical" evidence="5">
    <location>
        <begin position="6"/>
        <end position="25"/>
    </location>
</feature>
<evidence type="ECO:0000256" key="2">
    <source>
        <dbReference type="ARBA" id="ARBA00022692"/>
    </source>
</evidence>
<feature type="transmembrane region" description="Helical" evidence="5">
    <location>
        <begin position="310"/>
        <end position="328"/>
    </location>
</feature>
<evidence type="ECO:0000256" key="4">
    <source>
        <dbReference type="ARBA" id="ARBA00023136"/>
    </source>
</evidence>
<organism evidence="7">
    <name type="scientific">Pyrodinium bahamense</name>
    <dbReference type="NCBI Taxonomy" id="73915"/>
    <lineage>
        <taxon>Eukaryota</taxon>
        <taxon>Sar</taxon>
        <taxon>Alveolata</taxon>
        <taxon>Dinophyceae</taxon>
        <taxon>Gonyaulacales</taxon>
        <taxon>Pyrocystaceae</taxon>
        <taxon>Pyrodinium</taxon>
    </lineage>
</organism>
<evidence type="ECO:0000256" key="1">
    <source>
        <dbReference type="ARBA" id="ARBA00004141"/>
    </source>
</evidence>
<dbReference type="InterPro" id="IPR037185">
    <property type="entry name" value="EmrE-like"/>
</dbReference>
<dbReference type="InterPro" id="IPR050186">
    <property type="entry name" value="TPT_transporter"/>
</dbReference>
<dbReference type="AlphaFoldDB" id="A0A7S0FKS9"/>
<dbReference type="GO" id="GO:0016020">
    <property type="term" value="C:membrane"/>
    <property type="evidence" value="ECO:0007669"/>
    <property type="project" value="UniProtKB-SubCell"/>
</dbReference>
<evidence type="ECO:0000259" key="6">
    <source>
        <dbReference type="Pfam" id="PF03151"/>
    </source>
</evidence>
<keyword evidence="4 5" id="KW-0472">Membrane</keyword>
<dbReference type="Pfam" id="PF03151">
    <property type="entry name" value="TPT"/>
    <property type="match status" value="1"/>
</dbReference>
<sequence length="397" mass="42324">MLGSILNVTFSCFVVVLVFTCSRWAQPKTSKTVFVALLYAWYATTGIWAATTKKLETRIEAEKIDLFPSTSFWLTLLPQVMSFACMSVLMLCKRLTDGSSTSDSMTASQHWQTWCIAGMGFFFGQLFTVEGLGAGAPGLVFGVKVLEPLSTSLLAIPVLGQRCNCYLLAAIVVACAGIAVAVVGAHRSSHVPQSALGACKVILVSALANLGFSVRACIVKNAYSQRALAPLEIFGRVNATATLAGTLMLVLWLLYLAAQPHSGASLAVILKELGSGPWDWFSTCLCYFLYQCSSILLLECLFVESHALLVALKHVFVVIVASVLSGSYLNTQMIIGVGVASAGVFFYAVSPAEEGAATALLPHQDKINDLLGGMPRALCFTVLALGSVGIVSPFLYM</sequence>
<name>A0A7S0FKS9_9DINO</name>
<dbReference type="PANTHER" id="PTHR11132">
    <property type="entry name" value="SOLUTE CARRIER FAMILY 35"/>
    <property type="match status" value="1"/>
</dbReference>
<reference evidence="7" key="1">
    <citation type="submission" date="2021-01" db="EMBL/GenBank/DDBJ databases">
        <authorList>
            <person name="Corre E."/>
            <person name="Pelletier E."/>
            <person name="Niang G."/>
            <person name="Scheremetjew M."/>
            <person name="Finn R."/>
            <person name="Kale V."/>
            <person name="Holt S."/>
            <person name="Cochrane G."/>
            <person name="Meng A."/>
            <person name="Brown T."/>
            <person name="Cohen L."/>
        </authorList>
    </citation>
    <scope>NUCLEOTIDE SEQUENCE</scope>
    <source>
        <strain evidence="7">Pbaha01</strain>
    </source>
</reference>
<proteinExistence type="predicted"/>
<keyword evidence="3 5" id="KW-1133">Transmembrane helix</keyword>
<gene>
    <name evidence="7" type="ORF">PBAH0796_LOCUS17661</name>
</gene>
<dbReference type="EMBL" id="HBEG01028966">
    <property type="protein sequence ID" value="CAD8365978.1"/>
    <property type="molecule type" value="Transcribed_RNA"/>
</dbReference>
<keyword evidence="2 5" id="KW-0812">Transmembrane</keyword>
<feature type="transmembrane region" description="Helical" evidence="5">
    <location>
        <begin position="166"/>
        <end position="185"/>
    </location>
</feature>
<evidence type="ECO:0000256" key="5">
    <source>
        <dbReference type="SAM" id="Phobius"/>
    </source>
</evidence>
<evidence type="ECO:0000313" key="7">
    <source>
        <dbReference type="EMBL" id="CAD8365978.1"/>
    </source>
</evidence>
<dbReference type="SUPFAM" id="SSF103481">
    <property type="entry name" value="Multidrug resistance efflux transporter EmrE"/>
    <property type="match status" value="1"/>
</dbReference>
<feature type="transmembrane region" description="Helical" evidence="5">
    <location>
        <begin position="191"/>
        <end position="212"/>
    </location>
</feature>
<feature type="transmembrane region" description="Helical" evidence="5">
    <location>
        <begin position="233"/>
        <end position="258"/>
    </location>
</feature>
<feature type="transmembrane region" description="Helical" evidence="5">
    <location>
        <begin position="113"/>
        <end position="133"/>
    </location>
</feature>
<dbReference type="InterPro" id="IPR004853">
    <property type="entry name" value="Sugar_P_trans_dom"/>
</dbReference>
<comment type="subcellular location">
    <subcellularLocation>
        <location evidence="1">Membrane</location>
        <topology evidence="1">Multi-pass membrane protein</topology>
    </subcellularLocation>
</comment>
<feature type="transmembrane region" description="Helical" evidence="5">
    <location>
        <begin position="32"/>
        <end position="51"/>
    </location>
</feature>